<keyword evidence="3" id="KW-1185">Reference proteome</keyword>
<sequence>MLHAVSYALLDSLNVLLIGVLFAVAVMHARKGKYGKVAALLVFGDWFGVFVLSLATLLLFDWIGEPVQHFLESPIMGYSLIIVGVISAILSYRGGDPTPMIDRLVAPLQNPNATTFGAGMVLGLIQSATSFPFFAGLGYLSVTDVAIQVKYLGLVLYASLALSLPFAFALLIGFIRRHPDSPVALFIEGMGRHKERLTAASGYIVAAILIFIGALKLVETLG</sequence>
<feature type="transmembrane region" description="Helical" evidence="1">
    <location>
        <begin position="113"/>
        <end position="134"/>
    </location>
</feature>
<dbReference type="AlphaFoldDB" id="A0A5J6Z757"/>
<feature type="transmembrane region" description="Helical" evidence="1">
    <location>
        <begin position="154"/>
        <end position="176"/>
    </location>
</feature>
<dbReference type="EMBL" id="CP045032">
    <property type="protein sequence ID" value="QFQ02774.1"/>
    <property type="molecule type" value="Genomic_DNA"/>
</dbReference>
<feature type="transmembrane region" description="Helical" evidence="1">
    <location>
        <begin position="75"/>
        <end position="92"/>
    </location>
</feature>
<keyword evidence="1" id="KW-0472">Membrane</keyword>
<evidence type="ECO:0000313" key="2">
    <source>
        <dbReference type="EMBL" id="QFQ02774.1"/>
    </source>
</evidence>
<dbReference type="OrthoDB" id="4375110at2"/>
<dbReference type="KEGG" id="cuo:CUROG_07095"/>
<gene>
    <name evidence="2" type="ORF">CUROG_07095</name>
</gene>
<dbReference type="RefSeq" id="WP_151903099.1">
    <property type="nucleotide sequence ID" value="NZ_CP045032.1"/>
</dbReference>
<organism evidence="2 3">
    <name type="scientific">Corynebacterium urogenitale</name>
    <dbReference type="NCBI Taxonomy" id="2487892"/>
    <lineage>
        <taxon>Bacteria</taxon>
        <taxon>Bacillati</taxon>
        <taxon>Actinomycetota</taxon>
        <taxon>Actinomycetes</taxon>
        <taxon>Mycobacteriales</taxon>
        <taxon>Corynebacteriaceae</taxon>
        <taxon>Corynebacterium</taxon>
    </lineage>
</organism>
<evidence type="ECO:0000256" key="1">
    <source>
        <dbReference type="SAM" id="Phobius"/>
    </source>
</evidence>
<feature type="transmembrane region" description="Helical" evidence="1">
    <location>
        <begin position="38"/>
        <end position="63"/>
    </location>
</feature>
<protein>
    <submittedName>
        <fullName evidence="2">Uncharacterized protein</fullName>
    </submittedName>
</protein>
<feature type="transmembrane region" description="Helical" evidence="1">
    <location>
        <begin position="6"/>
        <end position="26"/>
    </location>
</feature>
<keyword evidence="1" id="KW-0812">Transmembrane</keyword>
<proteinExistence type="predicted"/>
<dbReference type="Proteomes" id="UP000326711">
    <property type="component" value="Chromosome"/>
</dbReference>
<feature type="transmembrane region" description="Helical" evidence="1">
    <location>
        <begin position="197"/>
        <end position="218"/>
    </location>
</feature>
<reference evidence="3" key="1">
    <citation type="submission" date="2019-10" db="EMBL/GenBank/DDBJ databases">
        <title>Complete genome sequence of Corynebacterium urogenitalis DSM 108747, isolated from the genital tract of a cow.</title>
        <authorList>
            <person name="Ruckert C."/>
            <person name="Ballas P."/>
            <person name="Wagener K."/>
            <person name="Drillich M."/>
            <person name="Kaempfer P."/>
            <person name="Busse H.-J."/>
            <person name="Ehling-Schulz M."/>
        </authorList>
    </citation>
    <scope>NUCLEOTIDE SEQUENCE [LARGE SCALE GENOMIC DNA]</scope>
    <source>
        <strain evidence="3">LMM 1652</strain>
    </source>
</reference>
<keyword evidence="1" id="KW-1133">Transmembrane helix</keyword>
<accession>A0A5J6Z757</accession>
<name>A0A5J6Z757_9CORY</name>
<evidence type="ECO:0000313" key="3">
    <source>
        <dbReference type="Proteomes" id="UP000326711"/>
    </source>
</evidence>